<evidence type="ECO:0000259" key="1">
    <source>
        <dbReference type="Pfam" id="PF03372"/>
    </source>
</evidence>
<dbReference type="InterPro" id="IPR036691">
    <property type="entry name" value="Endo/exonu/phosph_ase_sf"/>
</dbReference>
<dbReference type="InterPro" id="IPR005135">
    <property type="entry name" value="Endo/exonuclease/phosphatase"/>
</dbReference>
<dbReference type="EMBL" id="CP036275">
    <property type="protein sequence ID" value="QDU40547.1"/>
    <property type="molecule type" value="Genomic_DNA"/>
</dbReference>
<keyword evidence="2" id="KW-0540">Nuclease</keyword>
<protein>
    <submittedName>
        <fullName evidence="2">Endonuclease/Exonuclease/phosphatase family protein</fullName>
    </submittedName>
</protein>
<feature type="domain" description="Endonuclease/exonuclease/phosphatase" evidence="1">
    <location>
        <begin position="61"/>
        <end position="280"/>
    </location>
</feature>
<keyword evidence="3" id="KW-1185">Reference proteome</keyword>
<dbReference type="SUPFAM" id="SSF56219">
    <property type="entry name" value="DNase I-like"/>
    <property type="match status" value="1"/>
</dbReference>
<dbReference type="KEGG" id="mri:Mal4_49050"/>
<dbReference type="Proteomes" id="UP000320496">
    <property type="component" value="Chromosome"/>
</dbReference>
<dbReference type="GO" id="GO:0004527">
    <property type="term" value="F:exonuclease activity"/>
    <property type="evidence" value="ECO:0007669"/>
    <property type="project" value="UniProtKB-KW"/>
</dbReference>
<evidence type="ECO:0000313" key="2">
    <source>
        <dbReference type="EMBL" id="QDU40547.1"/>
    </source>
</evidence>
<dbReference type="GO" id="GO:0004519">
    <property type="term" value="F:endonuclease activity"/>
    <property type="evidence" value="ECO:0007669"/>
    <property type="project" value="UniProtKB-KW"/>
</dbReference>
<accession>A0A517ZDJ3</accession>
<dbReference type="Gene3D" id="3.60.10.10">
    <property type="entry name" value="Endonuclease/exonuclease/phosphatase"/>
    <property type="match status" value="1"/>
</dbReference>
<dbReference type="RefSeq" id="WP_145371828.1">
    <property type="nucleotide sequence ID" value="NZ_CP036275.1"/>
</dbReference>
<dbReference type="InterPro" id="IPR006311">
    <property type="entry name" value="TAT_signal"/>
</dbReference>
<dbReference type="AlphaFoldDB" id="A0A517ZDJ3"/>
<proteinExistence type="predicted"/>
<dbReference type="OrthoDB" id="253131at2"/>
<keyword evidence="2" id="KW-0269">Exonuclease</keyword>
<name>A0A517ZDJ3_9PLAN</name>
<dbReference type="PROSITE" id="PS51318">
    <property type="entry name" value="TAT"/>
    <property type="match status" value="1"/>
</dbReference>
<keyword evidence="2" id="KW-0255">Endonuclease</keyword>
<sequence length="290" mass="31835">MPLSRRQFCLSSCAAGLSLAGATLPVTSARGDDGQRQLRVIAYNVLQCSGWPKNAPLAQQARGRSQMARRYALELALYDPDIVTFSESPGPELTREIARLLGMEHHRFEGGSFPGTLMSRLKVTEARDTPDVGGRPAGLFTRHWGRAVVEPPGGEPLIVHSAHLFPVADPTVRLREIDAMLASMQADLEAGRSLLLLGDLNHGPDSEEYKRWIAAGWVDTFAQVGEGQGLTFLSDVPEYRIDYVLATGPIAGRIRESRPLFEGAFRRDSTDERSFALSDHLPQLAVFDLE</sequence>
<organism evidence="2 3">
    <name type="scientific">Maioricimonas rarisocia</name>
    <dbReference type="NCBI Taxonomy" id="2528026"/>
    <lineage>
        <taxon>Bacteria</taxon>
        <taxon>Pseudomonadati</taxon>
        <taxon>Planctomycetota</taxon>
        <taxon>Planctomycetia</taxon>
        <taxon>Planctomycetales</taxon>
        <taxon>Planctomycetaceae</taxon>
        <taxon>Maioricimonas</taxon>
    </lineage>
</organism>
<evidence type="ECO:0000313" key="3">
    <source>
        <dbReference type="Proteomes" id="UP000320496"/>
    </source>
</evidence>
<dbReference type="Pfam" id="PF03372">
    <property type="entry name" value="Exo_endo_phos"/>
    <property type="match status" value="1"/>
</dbReference>
<keyword evidence="2" id="KW-0378">Hydrolase</keyword>
<gene>
    <name evidence="2" type="ORF">Mal4_49050</name>
</gene>
<reference evidence="2 3" key="1">
    <citation type="submission" date="2019-02" db="EMBL/GenBank/DDBJ databases">
        <title>Deep-cultivation of Planctomycetes and their phenomic and genomic characterization uncovers novel biology.</title>
        <authorList>
            <person name="Wiegand S."/>
            <person name="Jogler M."/>
            <person name="Boedeker C."/>
            <person name="Pinto D."/>
            <person name="Vollmers J."/>
            <person name="Rivas-Marin E."/>
            <person name="Kohn T."/>
            <person name="Peeters S.H."/>
            <person name="Heuer A."/>
            <person name="Rast P."/>
            <person name="Oberbeckmann S."/>
            <person name="Bunk B."/>
            <person name="Jeske O."/>
            <person name="Meyerdierks A."/>
            <person name="Storesund J.E."/>
            <person name="Kallscheuer N."/>
            <person name="Luecker S."/>
            <person name="Lage O.M."/>
            <person name="Pohl T."/>
            <person name="Merkel B.J."/>
            <person name="Hornburger P."/>
            <person name="Mueller R.-W."/>
            <person name="Bruemmer F."/>
            <person name="Labrenz M."/>
            <person name="Spormann A.M."/>
            <person name="Op den Camp H."/>
            <person name="Overmann J."/>
            <person name="Amann R."/>
            <person name="Jetten M.S.M."/>
            <person name="Mascher T."/>
            <person name="Medema M.H."/>
            <person name="Devos D.P."/>
            <person name="Kaster A.-K."/>
            <person name="Ovreas L."/>
            <person name="Rohde M."/>
            <person name="Galperin M.Y."/>
            <person name="Jogler C."/>
        </authorList>
    </citation>
    <scope>NUCLEOTIDE SEQUENCE [LARGE SCALE GENOMIC DNA]</scope>
    <source>
        <strain evidence="2 3">Mal4</strain>
    </source>
</reference>